<reference evidence="1 2" key="1">
    <citation type="submission" date="2024-01" db="EMBL/GenBank/DDBJ databases">
        <title>A draft genome for a cacao thread blight-causing isolate of Paramarasmius palmivorus.</title>
        <authorList>
            <person name="Baruah I.K."/>
            <person name="Bukari Y."/>
            <person name="Amoako-Attah I."/>
            <person name="Meinhardt L.W."/>
            <person name="Bailey B.A."/>
            <person name="Cohen S.P."/>
        </authorList>
    </citation>
    <scope>NUCLEOTIDE SEQUENCE [LARGE SCALE GENOMIC DNA]</scope>
    <source>
        <strain evidence="1 2">GH-12</strain>
    </source>
</reference>
<feature type="non-terminal residue" evidence="1">
    <location>
        <position position="65"/>
    </location>
</feature>
<comment type="caution">
    <text evidence="1">The sequence shown here is derived from an EMBL/GenBank/DDBJ whole genome shotgun (WGS) entry which is preliminary data.</text>
</comment>
<evidence type="ECO:0000313" key="1">
    <source>
        <dbReference type="EMBL" id="KAK7018718.1"/>
    </source>
</evidence>
<name>A0AAW0B052_9AGAR</name>
<accession>A0AAW0B052</accession>
<protein>
    <submittedName>
        <fullName evidence="1">Uncharacterized protein</fullName>
    </submittedName>
</protein>
<organism evidence="1 2">
    <name type="scientific">Paramarasmius palmivorus</name>
    <dbReference type="NCBI Taxonomy" id="297713"/>
    <lineage>
        <taxon>Eukaryota</taxon>
        <taxon>Fungi</taxon>
        <taxon>Dikarya</taxon>
        <taxon>Basidiomycota</taxon>
        <taxon>Agaricomycotina</taxon>
        <taxon>Agaricomycetes</taxon>
        <taxon>Agaricomycetidae</taxon>
        <taxon>Agaricales</taxon>
        <taxon>Marasmiineae</taxon>
        <taxon>Marasmiaceae</taxon>
        <taxon>Paramarasmius</taxon>
    </lineage>
</organism>
<evidence type="ECO:0000313" key="2">
    <source>
        <dbReference type="Proteomes" id="UP001383192"/>
    </source>
</evidence>
<dbReference type="Proteomes" id="UP001383192">
    <property type="component" value="Unassembled WGS sequence"/>
</dbReference>
<gene>
    <name evidence="1" type="ORF">VNI00_018311</name>
</gene>
<sequence length="65" mass="7403">MPSGTHSNGEATLIRLDANDQWVPIPSETTADLTIDTDIRRLVCDYCWNTLFTFRAFQSAWDSHT</sequence>
<dbReference type="EMBL" id="JAYKXP010000223">
    <property type="protein sequence ID" value="KAK7018718.1"/>
    <property type="molecule type" value="Genomic_DNA"/>
</dbReference>
<dbReference type="AlphaFoldDB" id="A0AAW0B052"/>
<keyword evidence="2" id="KW-1185">Reference proteome</keyword>
<proteinExistence type="predicted"/>